<evidence type="ECO:0000256" key="13">
    <source>
        <dbReference type="ARBA" id="ARBA00061030"/>
    </source>
</evidence>
<dbReference type="PROSITE" id="PS00411">
    <property type="entry name" value="KINESIN_MOTOR_1"/>
    <property type="match status" value="1"/>
</dbReference>
<keyword evidence="2" id="KW-0963">Cytoplasm</keyword>
<dbReference type="GO" id="GO:0007059">
    <property type="term" value="P:chromosome segregation"/>
    <property type="evidence" value="ECO:0007669"/>
    <property type="project" value="UniProtKB-KW"/>
</dbReference>
<dbReference type="PROSITE" id="PS50067">
    <property type="entry name" value="KINESIN_MOTOR_2"/>
    <property type="match status" value="1"/>
</dbReference>
<evidence type="ECO:0000256" key="1">
    <source>
        <dbReference type="ARBA" id="ARBA00004647"/>
    </source>
</evidence>
<dbReference type="SUPFAM" id="SSF52540">
    <property type="entry name" value="P-loop containing nucleoside triphosphate hydrolases"/>
    <property type="match status" value="1"/>
</dbReference>
<evidence type="ECO:0000256" key="8">
    <source>
        <dbReference type="ARBA" id="ARBA00022840"/>
    </source>
</evidence>
<dbReference type="AlphaFoldDB" id="A0A834MHM5"/>
<evidence type="ECO:0000259" key="17">
    <source>
        <dbReference type="PROSITE" id="PS50067"/>
    </source>
</evidence>
<keyword evidence="4 15" id="KW-0493">Microtubule</keyword>
<evidence type="ECO:0000256" key="11">
    <source>
        <dbReference type="ARBA" id="ARBA00023212"/>
    </source>
</evidence>
<evidence type="ECO:0000256" key="6">
    <source>
        <dbReference type="ARBA" id="ARBA00022776"/>
    </source>
</evidence>
<dbReference type="InterPro" id="IPR019821">
    <property type="entry name" value="Kinesin_motor_CS"/>
</dbReference>
<dbReference type="GO" id="GO:0008017">
    <property type="term" value="F:microtubule binding"/>
    <property type="evidence" value="ECO:0007669"/>
    <property type="project" value="InterPro"/>
</dbReference>
<dbReference type="PANTHER" id="PTHR47971">
    <property type="entry name" value="KINESIN-RELATED PROTEIN 6"/>
    <property type="match status" value="1"/>
</dbReference>
<evidence type="ECO:0000256" key="12">
    <source>
        <dbReference type="ARBA" id="ARBA00023306"/>
    </source>
</evidence>
<dbReference type="Gene3D" id="3.40.850.10">
    <property type="entry name" value="Kinesin motor domain"/>
    <property type="match status" value="1"/>
</dbReference>
<dbReference type="PRINTS" id="PR00380">
    <property type="entry name" value="KINESINHEAVY"/>
</dbReference>
<evidence type="ECO:0000256" key="2">
    <source>
        <dbReference type="ARBA" id="ARBA00022490"/>
    </source>
</evidence>
<keyword evidence="19" id="KW-1185">Reference proteome</keyword>
<dbReference type="Pfam" id="PF22923">
    <property type="entry name" value="KIF2A-like_1st"/>
    <property type="match status" value="1"/>
</dbReference>
<dbReference type="CDD" id="cd01367">
    <property type="entry name" value="KISc_KIF2_like"/>
    <property type="match status" value="1"/>
</dbReference>
<dbReference type="OrthoDB" id="3176171at2759"/>
<evidence type="ECO:0000256" key="7">
    <source>
        <dbReference type="ARBA" id="ARBA00022829"/>
    </source>
</evidence>
<feature type="compositionally biased region" description="Polar residues" evidence="16">
    <location>
        <begin position="116"/>
        <end position="126"/>
    </location>
</feature>
<evidence type="ECO:0000313" key="18">
    <source>
        <dbReference type="EMBL" id="KAF7284201.1"/>
    </source>
</evidence>
<organism evidence="18 19">
    <name type="scientific">Rhynchophorus ferrugineus</name>
    <name type="common">Red palm weevil</name>
    <name type="synonym">Curculio ferrugineus</name>
    <dbReference type="NCBI Taxonomy" id="354439"/>
    <lineage>
        <taxon>Eukaryota</taxon>
        <taxon>Metazoa</taxon>
        <taxon>Ecdysozoa</taxon>
        <taxon>Arthropoda</taxon>
        <taxon>Hexapoda</taxon>
        <taxon>Insecta</taxon>
        <taxon>Pterygota</taxon>
        <taxon>Neoptera</taxon>
        <taxon>Endopterygota</taxon>
        <taxon>Coleoptera</taxon>
        <taxon>Polyphaga</taxon>
        <taxon>Cucujiformia</taxon>
        <taxon>Curculionidae</taxon>
        <taxon>Dryophthorinae</taxon>
        <taxon>Rhynchophorus</taxon>
    </lineage>
</organism>
<feature type="binding site" evidence="14">
    <location>
        <begin position="292"/>
        <end position="299"/>
    </location>
    <ligand>
        <name>ATP</name>
        <dbReference type="ChEBI" id="CHEBI:30616"/>
    </ligand>
</feature>
<keyword evidence="5 14" id="KW-0547">Nucleotide-binding</keyword>
<keyword evidence="7" id="KW-0159">Chromosome partition</keyword>
<dbReference type="PANTHER" id="PTHR47971:SF8">
    <property type="entry name" value="KINESIN-LIKE PROTEIN"/>
    <property type="match status" value="1"/>
</dbReference>
<keyword evidence="6" id="KW-0498">Mitosis</keyword>
<sequence>MKRILSIGDDVIIKRTNGKLQKAMVSEIDYDFQCIKVEWYENDDTKGKEIHFNNVASLNPNLIIDKEDESPSMVEDTGQGSSTSNAIKNTKSRLTHYSRVEESEELSIEGKGLSGARTTRSATESSYKNKDNQVLKKINQLEKSRLDRRTQQAILKVKKDEILKKSQNQPYWQISKMIEEYRQDLSVNTKVSTSSEVTLEHPITVAVRKRPLSDLEIQKNEIDIVTIPNTNQIIVHEPKQKVDLTKFIDNHIFKFDYTLDENCSNETIYKFTAQPLIKNVFDGGYATCFAYGQTGSGKTYTMSGNEENSEAGIYTLTAQDIFKNVYLNKTSRKIIISCSFFEIYTKKVYDLLNHKTSLKILEDAQQQVQIVGLTEQVVHSVEEVLELICEGNKTRTFGHTSANSQSSRSHVIFQYYLRVENNPDIYGKFSLIDLAGNERGADTFFASKTTRFESSEINQSLLCLKECIRALGRKDCHLPFRGSKLTQVLRDSFIGNQSKTCMIAMVSPGIGSCDNTLNTLRYANRVKELSGKDKLATQCRSEIKPQTNDLTKKSEYIKQNKDIIKVLQTSKNEAEELLKCPYYNLDNYYHDLNALLTDVISNLIKIKDVI</sequence>
<protein>
    <recommendedName>
        <fullName evidence="15">Kinesin-like protein</fullName>
    </recommendedName>
</protein>
<feature type="domain" description="Kinesin motor" evidence="17">
    <location>
        <begin position="202"/>
        <end position="529"/>
    </location>
</feature>
<dbReference type="GO" id="GO:0003777">
    <property type="term" value="F:microtubule motor activity"/>
    <property type="evidence" value="ECO:0007669"/>
    <property type="project" value="InterPro"/>
</dbReference>
<reference evidence="18" key="1">
    <citation type="submission" date="2020-08" db="EMBL/GenBank/DDBJ databases">
        <title>Genome sequencing and assembly of the red palm weevil Rhynchophorus ferrugineus.</title>
        <authorList>
            <person name="Dias G.B."/>
            <person name="Bergman C.M."/>
            <person name="Manee M."/>
        </authorList>
    </citation>
    <scope>NUCLEOTIDE SEQUENCE</scope>
    <source>
        <strain evidence="18">AA-2017</strain>
        <tissue evidence="18">Whole larva</tissue>
    </source>
</reference>
<dbReference type="Pfam" id="PF00225">
    <property type="entry name" value="Kinesin"/>
    <property type="match status" value="1"/>
</dbReference>
<evidence type="ECO:0000256" key="9">
    <source>
        <dbReference type="ARBA" id="ARBA00023054"/>
    </source>
</evidence>
<dbReference type="InterPro" id="IPR036961">
    <property type="entry name" value="Kinesin_motor_dom_sf"/>
</dbReference>
<evidence type="ECO:0000256" key="3">
    <source>
        <dbReference type="ARBA" id="ARBA00022618"/>
    </source>
</evidence>
<dbReference type="Proteomes" id="UP000625711">
    <property type="component" value="Unassembled WGS sequence"/>
</dbReference>
<keyword evidence="11" id="KW-0206">Cytoskeleton</keyword>
<dbReference type="GO" id="GO:0007019">
    <property type="term" value="P:microtubule depolymerization"/>
    <property type="evidence" value="ECO:0007669"/>
    <property type="project" value="TreeGrafter"/>
</dbReference>
<gene>
    <name evidence="18" type="ORF">GWI33_022451</name>
</gene>
<dbReference type="GO" id="GO:0005828">
    <property type="term" value="C:kinetochore microtubule"/>
    <property type="evidence" value="ECO:0007669"/>
    <property type="project" value="UniProtKB-ARBA"/>
</dbReference>
<evidence type="ECO:0000256" key="16">
    <source>
        <dbReference type="SAM" id="MobiDB-lite"/>
    </source>
</evidence>
<dbReference type="InterPro" id="IPR054473">
    <property type="entry name" value="KIF2A-like_N"/>
</dbReference>
<dbReference type="SMART" id="SM00129">
    <property type="entry name" value="KISc"/>
    <property type="match status" value="1"/>
</dbReference>
<dbReference type="InterPro" id="IPR027417">
    <property type="entry name" value="P-loop_NTPase"/>
</dbReference>
<evidence type="ECO:0000313" key="19">
    <source>
        <dbReference type="Proteomes" id="UP000625711"/>
    </source>
</evidence>
<keyword evidence="8 14" id="KW-0067">ATP-binding</keyword>
<feature type="region of interest" description="Disordered" evidence="16">
    <location>
        <begin position="105"/>
        <end position="131"/>
    </location>
</feature>
<evidence type="ECO:0000256" key="15">
    <source>
        <dbReference type="RuleBase" id="RU000394"/>
    </source>
</evidence>
<evidence type="ECO:0000256" key="14">
    <source>
        <dbReference type="PROSITE-ProRule" id="PRU00283"/>
    </source>
</evidence>
<dbReference type="GO" id="GO:0005524">
    <property type="term" value="F:ATP binding"/>
    <property type="evidence" value="ECO:0007669"/>
    <property type="project" value="UniProtKB-UniRule"/>
</dbReference>
<proteinExistence type="inferred from homology"/>
<dbReference type="EMBL" id="JAACXV010000081">
    <property type="protein sequence ID" value="KAF7284201.1"/>
    <property type="molecule type" value="Genomic_DNA"/>
</dbReference>
<evidence type="ECO:0000256" key="4">
    <source>
        <dbReference type="ARBA" id="ARBA00022701"/>
    </source>
</evidence>
<dbReference type="GO" id="GO:0051301">
    <property type="term" value="P:cell division"/>
    <property type="evidence" value="ECO:0007669"/>
    <property type="project" value="UniProtKB-KW"/>
</dbReference>
<accession>A0A834MHM5</accession>
<comment type="subcellular location">
    <subcellularLocation>
        <location evidence="1">Cytoplasm</location>
        <location evidence="1">Cytoskeleton</location>
        <location evidence="1">Spindle pole</location>
    </subcellularLocation>
</comment>
<name>A0A834MHM5_RHYFE</name>
<evidence type="ECO:0000256" key="5">
    <source>
        <dbReference type="ARBA" id="ARBA00022741"/>
    </source>
</evidence>
<dbReference type="GO" id="GO:0000922">
    <property type="term" value="C:spindle pole"/>
    <property type="evidence" value="ECO:0007669"/>
    <property type="project" value="UniProtKB-SubCell"/>
</dbReference>
<evidence type="ECO:0000256" key="10">
    <source>
        <dbReference type="ARBA" id="ARBA00023175"/>
    </source>
</evidence>
<dbReference type="InterPro" id="IPR027640">
    <property type="entry name" value="Kinesin-like_fam"/>
</dbReference>
<keyword evidence="9" id="KW-0175">Coiled coil</keyword>
<keyword evidence="10 14" id="KW-0505">Motor protein</keyword>
<comment type="caution">
    <text evidence="18">The sequence shown here is derived from an EMBL/GenBank/DDBJ whole genome shotgun (WGS) entry which is preliminary data.</text>
</comment>
<dbReference type="FunFam" id="3.40.850.10:FF:000012">
    <property type="entry name" value="Kinesin-like protein"/>
    <property type="match status" value="1"/>
</dbReference>
<comment type="similarity">
    <text evidence="13">Belongs to the TRAFAC class myosin-kinesin ATPase superfamily. Kinesin family. KIN-13 subfamily.</text>
</comment>
<keyword evidence="12" id="KW-0131">Cell cycle</keyword>
<dbReference type="InterPro" id="IPR001752">
    <property type="entry name" value="Kinesin_motor_dom"/>
</dbReference>
<keyword evidence="3" id="KW-0132">Cell division</keyword>
<dbReference type="GO" id="GO:0007018">
    <property type="term" value="P:microtubule-based movement"/>
    <property type="evidence" value="ECO:0007669"/>
    <property type="project" value="InterPro"/>
</dbReference>